<dbReference type="Pfam" id="PF04364">
    <property type="entry name" value="DNA_pol3_chi"/>
    <property type="match status" value="1"/>
</dbReference>
<evidence type="ECO:0000313" key="2">
    <source>
        <dbReference type="Proteomes" id="UP000502699"/>
    </source>
</evidence>
<sequence>MPQVEFYSLEPGSRGDRFLMACQIVERLYEAGKRILILCPDRDEARHLDRLLWTFKQESFIPHGLVGAVDASLTPIMISLDGLPSEGYPSLLNLGRDLPSGWERFEQIIDLVDLDPEVREAGRARYRAYRQGGYEPIHQPLSLNG</sequence>
<dbReference type="GO" id="GO:0003677">
    <property type="term" value="F:DNA binding"/>
    <property type="evidence" value="ECO:0007669"/>
    <property type="project" value="InterPro"/>
</dbReference>
<dbReference type="PANTHER" id="PTHR38767:SF1">
    <property type="entry name" value="DNA POLYMERASE III SUBUNIT CHI"/>
    <property type="match status" value="1"/>
</dbReference>
<evidence type="ECO:0000313" key="1">
    <source>
        <dbReference type="EMBL" id="QIK38212.1"/>
    </source>
</evidence>
<dbReference type="Proteomes" id="UP000502699">
    <property type="component" value="Chromosome"/>
</dbReference>
<dbReference type="GO" id="GO:0032298">
    <property type="term" value="P:positive regulation of DNA-templated DNA replication initiation"/>
    <property type="evidence" value="ECO:0007669"/>
    <property type="project" value="TreeGrafter"/>
</dbReference>
<dbReference type="EMBL" id="CP048029">
    <property type="protein sequence ID" value="QIK38212.1"/>
    <property type="molecule type" value="Genomic_DNA"/>
</dbReference>
<dbReference type="SUPFAM" id="SSF102400">
    <property type="entry name" value="DNA polymerase III chi subunit"/>
    <property type="match status" value="1"/>
</dbReference>
<dbReference type="AlphaFoldDB" id="A0A6G7VE33"/>
<protein>
    <submittedName>
        <fullName evidence="1">DNA polymerase III subunit chi</fullName>
    </submittedName>
</protein>
<dbReference type="RefSeq" id="WP_166270974.1">
    <property type="nucleotide sequence ID" value="NZ_CP048029.1"/>
</dbReference>
<dbReference type="GO" id="GO:0003887">
    <property type="term" value="F:DNA-directed DNA polymerase activity"/>
    <property type="evidence" value="ECO:0007669"/>
    <property type="project" value="InterPro"/>
</dbReference>
<keyword evidence="2" id="KW-1185">Reference proteome</keyword>
<dbReference type="GO" id="GO:0006260">
    <property type="term" value="P:DNA replication"/>
    <property type="evidence" value="ECO:0007669"/>
    <property type="project" value="InterPro"/>
</dbReference>
<dbReference type="Gene3D" id="3.40.50.10110">
    <property type="entry name" value="DNA polymerase III subunit chi"/>
    <property type="match status" value="1"/>
</dbReference>
<dbReference type="KEGG" id="cjap:GWK36_09740"/>
<reference evidence="2" key="1">
    <citation type="submission" date="2020-01" db="EMBL/GenBank/DDBJ databases">
        <title>Caldichromatium gen. nov., sp. nov., a thermophilic purple sulfur bacterium member of the family Chromatiaceae isolated from Nakabusa hot spring, Japan.</title>
        <authorList>
            <person name="Saini M.K."/>
            <person name="Hanada S."/>
            <person name="Tank M."/>
        </authorList>
    </citation>
    <scope>NUCLEOTIDE SEQUENCE [LARGE SCALE GENOMIC DNA]</scope>
    <source>
        <strain evidence="2">No.7</strain>
    </source>
</reference>
<accession>A0A6G7VE33</accession>
<dbReference type="InterPro" id="IPR036768">
    <property type="entry name" value="PolIII_chi_sf"/>
</dbReference>
<dbReference type="InterPro" id="IPR007459">
    <property type="entry name" value="DNA_pol3_chi"/>
</dbReference>
<name>A0A6G7VE33_9GAMM</name>
<gene>
    <name evidence="1" type="ORF">GWK36_09740</name>
</gene>
<dbReference type="PANTHER" id="PTHR38767">
    <property type="entry name" value="DNA POLYMERASE III SUBUNIT CHI"/>
    <property type="match status" value="1"/>
</dbReference>
<organism evidence="1 2">
    <name type="scientific">Caldichromatium japonicum</name>
    <dbReference type="NCBI Taxonomy" id="2699430"/>
    <lineage>
        <taxon>Bacteria</taxon>
        <taxon>Pseudomonadati</taxon>
        <taxon>Pseudomonadota</taxon>
        <taxon>Gammaproteobacteria</taxon>
        <taxon>Chromatiales</taxon>
        <taxon>Chromatiaceae</taxon>
        <taxon>Caldichromatium</taxon>
    </lineage>
</organism>
<proteinExistence type="predicted"/>